<accession>A0ABS9KE89</accession>
<name>A0ABS9KE89_9BACT</name>
<gene>
    <name evidence="1" type="ORF">L6773_11245</name>
</gene>
<organism evidence="1 2">
    <name type="scientific">Rhodohalobacter sulfatireducens</name>
    <dbReference type="NCBI Taxonomy" id="2911366"/>
    <lineage>
        <taxon>Bacteria</taxon>
        <taxon>Pseudomonadati</taxon>
        <taxon>Balneolota</taxon>
        <taxon>Balneolia</taxon>
        <taxon>Balneolales</taxon>
        <taxon>Balneolaceae</taxon>
        <taxon>Rhodohalobacter</taxon>
    </lineage>
</organism>
<dbReference type="EMBL" id="JAKLWS010000013">
    <property type="protein sequence ID" value="MCG2589145.1"/>
    <property type="molecule type" value="Genomic_DNA"/>
</dbReference>
<reference evidence="1" key="1">
    <citation type="submission" date="2022-01" db="EMBL/GenBank/DDBJ databases">
        <authorList>
            <person name="Wang Y."/>
        </authorList>
    </citation>
    <scope>NUCLEOTIDE SEQUENCE</scope>
    <source>
        <strain evidence="1">WB101</strain>
    </source>
</reference>
<protein>
    <submittedName>
        <fullName evidence="1">Type II toxin-antitoxin system RelE/ParE family toxin</fullName>
    </submittedName>
</protein>
<proteinExistence type="predicted"/>
<dbReference type="Proteomes" id="UP001165366">
    <property type="component" value="Unassembled WGS sequence"/>
</dbReference>
<evidence type="ECO:0000313" key="1">
    <source>
        <dbReference type="EMBL" id="MCG2589145.1"/>
    </source>
</evidence>
<keyword evidence="2" id="KW-1185">Reference proteome</keyword>
<evidence type="ECO:0000313" key="2">
    <source>
        <dbReference type="Proteomes" id="UP001165366"/>
    </source>
</evidence>
<comment type="caution">
    <text evidence="1">The sequence shown here is derived from an EMBL/GenBank/DDBJ whole genome shotgun (WGS) entry which is preliminary data.</text>
</comment>
<dbReference type="Pfam" id="PF05973">
    <property type="entry name" value="Gp49"/>
    <property type="match status" value="1"/>
</dbReference>
<reference evidence="1" key="2">
    <citation type="submission" date="2024-05" db="EMBL/GenBank/DDBJ databases">
        <title>Rhodohalobacter halophilus gen. nov., sp. nov., a moderately halophilic member of the family Balneolaceae.</title>
        <authorList>
            <person name="Xia J."/>
        </authorList>
    </citation>
    <scope>NUCLEOTIDE SEQUENCE</scope>
    <source>
        <strain evidence="1">WB101</strain>
    </source>
</reference>
<sequence>MSNMTYYDMSLRDKPLVWIQGEVKTPPFSADARLKAGFLLRKLQQGELLEMPDSRPMPSIGKNCHELRINDQNKTWRIIYFIDDDAILILDVFAKKTQKTPNEVIDRCKNRLARYKQ</sequence>
<dbReference type="InterPro" id="IPR009241">
    <property type="entry name" value="HigB-like"/>
</dbReference>